<dbReference type="InterPro" id="IPR014729">
    <property type="entry name" value="Rossmann-like_a/b/a_fold"/>
</dbReference>
<dbReference type="NCBIfam" id="TIGR03183">
    <property type="entry name" value="DNA_S_dndC"/>
    <property type="match status" value="1"/>
</dbReference>
<dbReference type="PANTHER" id="PTHR43196">
    <property type="entry name" value="SULFATE ADENYLYLTRANSFERASE SUBUNIT 2"/>
    <property type="match status" value="1"/>
</dbReference>
<accession>A0ABS1GJM1</accession>
<dbReference type="NCBIfam" id="NF005316">
    <property type="entry name" value="PRK06850.1"/>
    <property type="match status" value="1"/>
</dbReference>
<evidence type="ECO:0000313" key="3">
    <source>
        <dbReference type="Proteomes" id="UP000772812"/>
    </source>
</evidence>
<dbReference type="InterPro" id="IPR050128">
    <property type="entry name" value="Sulfate_adenylyltrnsfr_sub2"/>
</dbReference>
<organism evidence="2 3">
    <name type="scientific">Persephonella atlantica</name>
    <dbReference type="NCBI Taxonomy" id="2699429"/>
    <lineage>
        <taxon>Bacteria</taxon>
        <taxon>Pseudomonadati</taxon>
        <taxon>Aquificota</taxon>
        <taxon>Aquificia</taxon>
        <taxon>Aquificales</taxon>
        <taxon>Hydrogenothermaceae</taxon>
        <taxon>Persephonella</taxon>
    </lineage>
</organism>
<sequence>MKTKPINKPLEFGGKSLEELYKEIQEIYFSNNYPWIIGYSGGKDSTATLQLVWEALEKVPRIKLNKPIYVLSSDTLVEIPKVVNYVDKSLELINKSAKEKGMPIYAVKVTPEISDTFWVNLIGRGYPAPTNEFRWCTDRLKIDPTNKFVVETASKYGEVIVVLGVRKTESINREKTINEHKIENFRLSRHTTLPGAFVYTPIEDWTVDEVWDYLIRFKSPWGGNNRELFEMYKQANAGECPVIIELKEGSESQSCGNSRFGCWVCTVVKNEKSLSALIESGESWLKPLQEFRELLVETQDPEKKHIYRDYKRRDGNIYFLRHREKEGVKELGRGPYKFKYRKHFLEKLLLAEKRIQEKTGYDISLISQDELIEIQRIWKLEEGDWENSVYQIYEKVYGKSLSVPKEDIGIFSAEDRTLIEEIAKEEDIDPKLVIKLLNTYQYNRNLSRKSSLLKKLEKVLNEEWRTEEEILNEVNK</sequence>
<dbReference type="RefSeq" id="WP_200674547.1">
    <property type="nucleotide sequence ID" value="NZ_JAACYA010000002.1"/>
</dbReference>
<dbReference type="Pfam" id="PF01507">
    <property type="entry name" value="PAPS_reduct"/>
    <property type="match status" value="1"/>
</dbReference>
<dbReference type="PANTHER" id="PTHR43196:SF2">
    <property type="entry name" value="PHOSPHOADENOSINE PHOSPHOSULFATE REDUCTASE"/>
    <property type="match status" value="1"/>
</dbReference>
<keyword evidence="3" id="KW-1185">Reference proteome</keyword>
<protein>
    <submittedName>
        <fullName evidence="2">DNA phosphorothioation system sulfurtransferase DndC</fullName>
    </submittedName>
</protein>
<proteinExistence type="predicted"/>
<dbReference type="EMBL" id="JAACYA010000002">
    <property type="protein sequence ID" value="MBK3333122.1"/>
    <property type="molecule type" value="Genomic_DNA"/>
</dbReference>
<comment type="caution">
    <text evidence="2">The sequence shown here is derived from an EMBL/GenBank/DDBJ whole genome shotgun (WGS) entry which is preliminary data.</text>
</comment>
<dbReference type="InterPro" id="IPR017598">
    <property type="entry name" value="SulphurTrfase_DndC"/>
</dbReference>
<evidence type="ECO:0000259" key="1">
    <source>
        <dbReference type="Pfam" id="PF01507"/>
    </source>
</evidence>
<evidence type="ECO:0000313" key="2">
    <source>
        <dbReference type="EMBL" id="MBK3333122.1"/>
    </source>
</evidence>
<feature type="domain" description="Phosphoadenosine phosphosulphate reductase" evidence="1">
    <location>
        <begin position="37"/>
        <end position="266"/>
    </location>
</feature>
<name>A0ABS1GJM1_9AQUI</name>
<gene>
    <name evidence="2" type="primary">dndC</name>
    <name evidence="2" type="ORF">GWK41_08570</name>
</gene>
<dbReference type="Gene3D" id="3.40.50.620">
    <property type="entry name" value="HUPs"/>
    <property type="match status" value="1"/>
</dbReference>
<reference evidence="2 3" key="1">
    <citation type="journal article" date="2021" name="Syst. Appl. Microbiol.">
        <title>Persephonella atlantica sp. nov.: How to adapt to physico-chemical gradients in high temperature hydrothermal habitats.</title>
        <authorList>
            <person name="Francois D.X."/>
            <person name="Godfroy A."/>
            <person name="Mathien C."/>
            <person name="Aube J."/>
            <person name="Cathalot C."/>
            <person name="Lesongeur F."/>
            <person name="L'Haridon S."/>
            <person name="Philippon X."/>
            <person name="Roussel E.G."/>
        </authorList>
    </citation>
    <scope>NUCLEOTIDE SEQUENCE [LARGE SCALE GENOMIC DNA]</scope>
    <source>
        <strain evidence="2 3">MO1340</strain>
    </source>
</reference>
<dbReference type="InterPro" id="IPR002500">
    <property type="entry name" value="PAPS_reduct_dom"/>
</dbReference>
<dbReference type="Proteomes" id="UP000772812">
    <property type="component" value="Unassembled WGS sequence"/>
</dbReference>
<dbReference type="SUPFAM" id="SSF52402">
    <property type="entry name" value="Adenine nucleotide alpha hydrolases-like"/>
    <property type="match status" value="1"/>
</dbReference>